<dbReference type="SUPFAM" id="SSF50156">
    <property type="entry name" value="PDZ domain-like"/>
    <property type="match status" value="1"/>
</dbReference>
<feature type="compositionally biased region" description="Polar residues" evidence="2">
    <location>
        <begin position="214"/>
        <end position="224"/>
    </location>
</feature>
<evidence type="ECO:0000259" key="4">
    <source>
        <dbReference type="PROSITE" id="PS50106"/>
    </source>
</evidence>
<feature type="compositionally biased region" description="Basic and acidic residues" evidence="2">
    <location>
        <begin position="1174"/>
        <end position="1186"/>
    </location>
</feature>
<feature type="compositionally biased region" description="Polar residues" evidence="2">
    <location>
        <begin position="309"/>
        <end position="328"/>
    </location>
</feature>
<dbReference type="Pfam" id="PF00595">
    <property type="entry name" value="PDZ"/>
    <property type="match status" value="1"/>
</dbReference>
<feature type="domain" description="Calponin-homology (CH)" evidence="3">
    <location>
        <begin position="13"/>
        <end position="130"/>
    </location>
</feature>
<feature type="compositionally biased region" description="Low complexity" evidence="2">
    <location>
        <begin position="1199"/>
        <end position="1231"/>
    </location>
</feature>
<feature type="compositionally biased region" description="Basic and acidic residues" evidence="2">
    <location>
        <begin position="1297"/>
        <end position="1307"/>
    </location>
</feature>
<feature type="region of interest" description="Disordered" evidence="2">
    <location>
        <begin position="368"/>
        <end position="725"/>
    </location>
</feature>
<feature type="compositionally biased region" description="Pro residues" evidence="2">
    <location>
        <begin position="1267"/>
        <end position="1279"/>
    </location>
</feature>
<feature type="compositionally biased region" description="Polar residues" evidence="2">
    <location>
        <begin position="1124"/>
        <end position="1137"/>
    </location>
</feature>
<dbReference type="FunFam" id="1.10.418.10:FF:000038">
    <property type="entry name" value="LIM and calponin homology domains-containing protein 1"/>
    <property type="match status" value="1"/>
</dbReference>
<feature type="region of interest" description="Disordered" evidence="2">
    <location>
        <begin position="271"/>
        <end position="336"/>
    </location>
</feature>
<dbReference type="CDD" id="cd21277">
    <property type="entry name" value="CH_LMO7"/>
    <property type="match status" value="1"/>
</dbReference>
<feature type="compositionally biased region" description="Basic and acidic residues" evidence="2">
    <location>
        <begin position="895"/>
        <end position="905"/>
    </location>
</feature>
<protein>
    <submittedName>
        <fullName evidence="5">LIM domain 7a</fullName>
    </submittedName>
</protein>
<evidence type="ECO:0000313" key="6">
    <source>
        <dbReference type="Proteomes" id="UP000261500"/>
    </source>
</evidence>
<keyword evidence="1" id="KW-0175">Coiled coil</keyword>
<feature type="compositionally biased region" description="Acidic residues" evidence="2">
    <location>
        <begin position="675"/>
        <end position="687"/>
    </location>
</feature>
<dbReference type="Pfam" id="PF15949">
    <property type="entry name" value="DUF4757"/>
    <property type="match status" value="1"/>
</dbReference>
<organism evidence="5 6">
    <name type="scientific">Poecilia latipinna</name>
    <name type="common">sailfin molly</name>
    <dbReference type="NCBI Taxonomy" id="48699"/>
    <lineage>
        <taxon>Eukaryota</taxon>
        <taxon>Metazoa</taxon>
        <taxon>Chordata</taxon>
        <taxon>Craniata</taxon>
        <taxon>Vertebrata</taxon>
        <taxon>Euteleostomi</taxon>
        <taxon>Actinopterygii</taxon>
        <taxon>Neopterygii</taxon>
        <taxon>Teleostei</taxon>
        <taxon>Neoteleostei</taxon>
        <taxon>Acanthomorphata</taxon>
        <taxon>Ovalentaria</taxon>
        <taxon>Atherinomorphae</taxon>
        <taxon>Cyprinodontiformes</taxon>
        <taxon>Poeciliidae</taxon>
        <taxon>Poeciliinae</taxon>
        <taxon>Poecilia</taxon>
    </lineage>
</organism>
<dbReference type="Ensembl" id="ENSPLAT00000030928.1">
    <property type="protein sequence ID" value="ENSPLAP00000016100.1"/>
    <property type="gene ID" value="ENSPLAG00000020207.1"/>
</dbReference>
<reference evidence="5" key="2">
    <citation type="submission" date="2025-09" db="UniProtKB">
        <authorList>
            <consortium name="Ensembl"/>
        </authorList>
    </citation>
    <scope>IDENTIFICATION</scope>
</reference>
<dbReference type="InterPro" id="IPR036034">
    <property type="entry name" value="PDZ_sf"/>
</dbReference>
<dbReference type="SUPFAM" id="SSF47576">
    <property type="entry name" value="Calponin-homology domain, CH-domain"/>
    <property type="match status" value="1"/>
</dbReference>
<feature type="compositionally biased region" description="Polar residues" evidence="2">
    <location>
        <begin position="1236"/>
        <end position="1248"/>
    </location>
</feature>
<dbReference type="Gene3D" id="1.10.418.10">
    <property type="entry name" value="Calponin-like domain"/>
    <property type="match status" value="1"/>
</dbReference>
<evidence type="ECO:0000313" key="5">
    <source>
        <dbReference type="Ensembl" id="ENSPLAP00000016100.1"/>
    </source>
</evidence>
<feature type="domain" description="PDZ" evidence="4">
    <location>
        <begin position="729"/>
        <end position="810"/>
    </location>
</feature>
<dbReference type="InterPro" id="IPR031865">
    <property type="entry name" value="DUF4757"/>
</dbReference>
<dbReference type="PROSITE" id="PS50021">
    <property type="entry name" value="CH"/>
    <property type="match status" value="1"/>
</dbReference>
<dbReference type="PROSITE" id="PS50106">
    <property type="entry name" value="PDZ"/>
    <property type="match status" value="1"/>
</dbReference>
<dbReference type="PRINTS" id="PR00888">
    <property type="entry name" value="SM22CALPONIN"/>
</dbReference>
<feature type="compositionally biased region" description="Polar residues" evidence="2">
    <location>
        <begin position="1284"/>
        <end position="1296"/>
    </location>
</feature>
<dbReference type="SMART" id="SM00033">
    <property type="entry name" value="CH"/>
    <property type="match status" value="1"/>
</dbReference>
<feature type="coiled-coil region" evidence="1">
    <location>
        <begin position="336"/>
        <end position="367"/>
    </location>
</feature>
<feature type="compositionally biased region" description="Low complexity" evidence="2">
    <location>
        <begin position="568"/>
        <end position="581"/>
    </location>
</feature>
<dbReference type="SMART" id="SM00228">
    <property type="entry name" value="PDZ"/>
    <property type="match status" value="1"/>
</dbReference>
<feature type="compositionally biased region" description="Low complexity" evidence="2">
    <location>
        <begin position="1069"/>
        <end position="1082"/>
    </location>
</feature>
<reference evidence="5" key="1">
    <citation type="submission" date="2025-08" db="UniProtKB">
        <authorList>
            <consortium name="Ensembl"/>
        </authorList>
    </citation>
    <scope>IDENTIFICATION</scope>
</reference>
<dbReference type="PANTHER" id="PTHR46767:SF1">
    <property type="entry name" value="LIM DOMAIN ONLY PROTEIN 7"/>
    <property type="match status" value="1"/>
</dbReference>
<dbReference type="InterPro" id="IPR036872">
    <property type="entry name" value="CH_dom_sf"/>
</dbReference>
<feature type="region of interest" description="Disordered" evidence="2">
    <location>
        <begin position="856"/>
        <end position="905"/>
    </location>
</feature>
<dbReference type="Gene3D" id="2.30.42.10">
    <property type="match status" value="1"/>
</dbReference>
<dbReference type="InterPro" id="IPR029978">
    <property type="entry name" value="LMO-7"/>
</dbReference>
<feature type="compositionally biased region" description="Low complexity" evidence="2">
    <location>
        <begin position="1257"/>
        <end position="1266"/>
    </location>
</feature>
<evidence type="ECO:0000256" key="2">
    <source>
        <dbReference type="SAM" id="MobiDB-lite"/>
    </source>
</evidence>
<dbReference type="Proteomes" id="UP000261500">
    <property type="component" value="Unplaced"/>
</dbReference>
<feature type="compositionally biased region" description="Polar residues" evidence="2">
    <location>
        <begin position="509"/>
        <end position="520"/>
    </location>
</feature>
<feature type="region of interest" description="Disordered" evidence="2">
    <location>
        <begin position="188"/>
        <end position="228"/>
    </location>
</feature>
<feature type="compositionally biased region" description="Polar residues" evidence="2">
    <location>
        <begin position="1308"/>
        <end position="1318"/>
    </location>
</feature>
<dbReference type="InterPro" id="IPR003096">
    <property type="entry name" value="SM22_calponin"/>
</dbReference>
<dbReference type="GeneTree" id="ENSGT00950000183159"/>
<dbReference type="GO" id="GO:0023051">
    <property type="term" value="P:regulation of signaling"/>
    <property type="evidence" value="ECO:0007669"/>
    <property type="project" value="InterPro"/>
</dbReference>
<feature type="compositionally biased region" description="Polar residues" evidence="2">
    <location>
        <begin position="619"/>
        <end position="630"/>
    </location>
</feature>
<dbReference type="PANTHER" id="PTHR46767">
    <property type="entry name" value="LIM DOMAIN ONLY PROTEIN 7"/>
    <property type="match status" value="1"/>
</dbReference>
<dbReference type="Pfam" id="PF00307">
    <property type="entry name" value="CH"/>
    <property type="match status" value="1"/>
</dbReference>
<dbReference type="InterPro" id="IPR001478">
    <property type="entry name" value="PDZ"/>
</dbReference>
<name>A0A3B3URS0_9TELE</name>
<proteinExistence type="predicted"/>
<evidence type="ECO:0000259" key="3">
    <source>
        <dbReference type="PROSITE" id="PS50021"/>
    </source>
</evidence>
<feature type="compositionally biased region" description="Basic and acidic residues" evidence="2">
    <location>
        <begin position="375"/>
        <end position="408"/>
    </location>
</feature>
<feature type="compositionally biased region" description="Low complexity" evidence="2">
    <location>
        <begin position="701"/>
        <end position="714"/>
    </location>
</feature>
<feature type="compositionally biased region" description="Polar residues" evidence="2">
    <location>
        <begin position="592"/>
        <end position="612"/>
    </location>
</feature>
<sequence length="1347" mass="151356">MMEWREQSSVSSEEGYSEAQRWIEAATKKKFGNGDFRSALENGVLLCDLINKIKPGTIKRVNRLPTPIAGLDNLNVFLKACGKLGLKEAQLFHPGDLQDLSTRVTVKHQETNRRLKNVLITIYWLGRRAQSDPFYDGPYLNFKAFEGLLGTALYKALQESNSQKGSSVRDSGFGDSWYSEREEIYSLRGGGGGRGGHRRDDSLDSLDSLGSRPHSISSDATLKGSSEGCCSDTEADSIFRMADNKNSLSYRRSLVITPKASAQFNQFLPTKDKQSGYVPAPLRKKRAERNEDSRRSWASSSYEEDEATLTRQQQTQESSDGSKSTSDIQVDPSIIRQNRLEELQKYREQIKESEDKWQDDLSKWKNRRRSVNSDIVKKKEEREKIEQITYGRDGRSKSFKEIQDERETKKKHSIGSRLSSLSYLDDDDDNLFEKPVIRAPTRSLPPRSYTIDAPSYSPEPSKPSPKAEDPPVASPRTRRQPSPPTPQETVDGPAARNSITTTTTTTTTSNQSPAAASYQKSPAEEREAIKYTEKTTRDVAPRSSFASTQKELEPRSSLLGAPTGVEAPSSSSPDRQPQSSSMEPKPPAVSRVSASLPRSYQRSDSARLTSVVTPRPFGTQPSRISSLSRAHTTDESHKGVNGNVDVSKKASVPSRYHQYMTSEDEAQSSSAHSSDDEEEEEEEEEESAAAKGLSSTQSIRSLPSPVKSDVSVSPAPGKETSKEDFCEMRISLNQKPNSSRDFGFQAAWDSTGARVTSIQPGSSAEMCQLQDGDEVLTVNGLQVAQMSYEQWKSSLEEALQKGSLVMDVRRHGQHSPPETKTANSSLDFTSRTVTESVLAKEAPTLVDVASNRVNGDFQDQPVTMRNKGGSESAMPDIPVPAITPASSSRWSWNPEEERKRQEKWQKEQELLLQEKYKRDQEKLQEEWLKAQHEIVTSVGHQQVNSHGAGPHSPPSSLQQPTLWEEEERQRKMEQERQRQAEEKRRREEEERDLQRLQEERKRREMQAEEERKRRAMQAEEERKRRAMQEEEERKKREVELRMQRMREEELRKREEEQRRREEERRQQEAVEQQRQQKVFDQQRWAAVSHDFDSAQPPLSFIDRTKSQSSPQLDDDNKPQRRAMGSSTPDGKSQQPLSQAELERQQILNEMKKKTPLLTDSSWIRQRAAGTAVSRDGDVPPMRRGESLDNLDSSYDSRRSSWTPRSSSFASNYSRPYSAYSGSSSFYTGASGPRRPGSSTLPPSFSTGSLRGGAGTYPAPWSRTSPSPSTPSPITSPEPAPDAYQQRNSASTASPTSEARRPGPKSEYETSNSSVTPATCESKLATQHPCDAGVLQQIDEETTCDNNP</sequence>
<feature type="region of interest" description="Disordered" evidence="2">
    <location>
        <begin position="938"/>
        <end position="1319"/>
    </location>
</feature>
<feature type="compositionally biased region" description="Basic and acidic residues" evidence="2">
    <location>
        <begin position="522"/>
        <end position="540"/>
    </location>
</feature>
<feature type="compositionally biased region" description="Low complexity" evidence="2">
    <location>
        <begin position="945"/>
        <end position="956"/>
    </location>
</feature>
<accession>A0A3B3URS0</accession>
<keyword evidence="6" id="KW-1185">Reference proteome</keyword>
<evidence type="ECO:0000256" key="1">
    <source>
        <dbReference type="SAM" id="Coils"/>
    </source>
</evidence>
<dbReference type="GO" id="GO:0030155">
    <property type="term" value="P:regulation of cell adhesion"/>
    <property type="evidence" value="ECO:0007669"/>
    <property type="project" value="InterPro"/>
</dbReference>
<dbReference type="InterPro" id="IPR001715">
    <property type="entry name" value="CH_dom"/>
</dbReference>
<feature type="compositionally biased region" description="Basic and acidic residues" evidence="2">
    <location>
        <begin position="967"/>
        <end position="1068"/>
    </location>
</feature>